<dbReference type="RefSeq" id="WP_132938000.1">
    <property type="nucleotide sequence ID" value="NZ_CP119676.1"/>
</dbReference>
<dbReference type="InterPro" id="IPR000045">
    <property type="entry name" value="Prepilin_IV_endopep_pep"/>
</dbReference>
<feature type="transmembrane region" description="Helical" evidence="1">
    <location>
        <begin position="31"/>
        <end position="51"/>
    </location>
</feature>
<proteinExistence type="predicted"/>
<reference evidence="3 4" key="1">
    <citation type="submission" date="2019-03" db="EMBL/GenBank/DDBJ databases">
        <title>Genomic Encyclopedia of Type Strains, Phase IV (KMG-IV): sequencing the most valuable type-strain genomes for metagenomic binning, comparative biology and taxonomic classification.</title>
        <authorList>
            <person name="Goeker M."/>
        </authorList>
    </citation>
    <scope>NUCLEOTIDE SEQUENCE [LARGE SCALE GENOMIC DNA]</scope>
    <source>
        <strain evidence="3 4">DSM 101688</strain>
    </source>
</reference>
<feature type="domain" description="Prepilin type IV endopeptidase peptidase" evidence="2">
    <location>
        <begin position="10"/>
        <end position="111"/>
    </location>
</feature>
<protein>
    <submittedName>
        <fullName evidence="3">Prepilin peptidase CpaA</fullName>
    </submittedName>
</protein>
<name>A0A4R3JEX7_9PROT</name>
<accession>A0A4R3JEX7</accession>
<organism evidence="3 4">
    <name type="scientific">Varunaivibrio sulfuroxidans</name>
    <dbReference type="NCBI Taxonomy" id="1773489"/>
    <lineage>
        <taxon>Bacteria</taxon>
        <taxon>Pseudomonadati</taxon>
        <taxon>Pseudomonadota</taxon>
        <taxon>Alphaproteobacteria</taxon>
        <taxon>Rhodospirillales</taxon>
        <taxon>Magnetovibrionaceae</taxon>
        <taxon>Varunaivibrio</taxon>
    </lineage>
</organism>
<keyword evidence="1" id="KW-1133">Transmembrane helix</keyword>
<sequence>MFLPSVFAVVFAALLVYGALCDIRALRIPNWVSLALAGAFLPAAVVVGMGGRAIAIHYGIAILVLALLSVLFALGVLGGGDVKLFSAAAVWMGGSHLPIFALSVALAGGGLSALILIGRAWLRAGKGCPAWLAPRLAPGGAAPYGVAIAAGGLYVLPRLFIPS</sequence>
<feature type="transmembrane region" description="Helical" evidence="1">
    <location>
        <begin position="58"/>
        <end position="79"/>
    </location>
</feature>
<evidence type="ECO:0000313" key="3">
    <source>
        <dbReference type="EMBL" id="TCS64025.1"/>
    </source>
</evidence>
<evidence type="ECO:0000259" key="2">
    <source>
        <dbReference type="Pfam" id="PF01478"/>
    </source>
</evidence>
<keyword evidence="1" id="KW-0472">Membrane</keyword>
<dbReference type="EMBL" id="SLZW01000002">
    <property type="protein sequence ID" value="TCS64025.1"/>
    <property type="molecule type" value="Genomic_DNA"/>
</dbReference>
<dbReference type="AlphaFoldDB" id="A0A4R3JEX7"/>
<dbReference type="GO" id="GO:0016020">
    <property type="term" value="C:membrane"/>
    <property type="evidence" value="ECO:0007669"/>
    <property type="project" value="InterPro"/>
</dbReference>
<feature type="transmembrane region" description="Helical" evidence="1">
    <location>
        <begin position="99"/>
        <end position="122"/>
    </location>
</feature>
<comment type="caution">
    <text evidence="3">The sequence shown here is derived from an EMBL/GenBank/DDBJ whole genome shotgun (WGS) entry which is preliminary data.</text>
</comment>
<keyword evidence="4" id="KW-1185">Reference proteome</keyword>
<evidence type="ECO:0000313" key="4">
    <source>
        <dbReference type="Proteomes" id="UP000295304"/>
    </source>
</evidence>
<keyword evidence="1" id="KW-0812">Transmembrane</keyword>
<gene>
    <name evidence="3" type="ORF">EDD55_10262</name>
</gene>
<dbReference type="Gene3D" id="1.20.120.1220">
    <property type="match status" value="1"/>
</dbReference>
<dbReference type="Pfam" id="PF01478">
    <property type="entry name" value="Peptidase_A24"/>
    <property type="match status" value="1"/>
</dbReference>
<evidence type="ECO:0000256" key="1">
    <source>
        <dbReference type="SAM" id="Phobius"/>
    </source>
</evidence>
<dbReference type="Proteomes" id="UP000295304">
    <property type="component" value="Unassembled WGS sequence"/>
</dbReference>
<dbReference type="GO" id="GO:0004190">
    <property type="term" value="F:aspartic-type endopeptidase activity"/>
    <property type="evidence" value="ECO:0007669"/>
    <property type="project" value="InterPro"/>
</dbReference>
<feature type="transmembrane region" description="Helical" evidence="1">
    <location>
        <begin position="142"/>
        <end position="161"/>
    </location>
</feature>
<dbReference type="OrthoDB" id="5329005at2"/>